<dbReference type="GeneID" id="108074988"/>
<feature type="domain" description="Chitin-binding type-2" evidence="7">
    <location>
        <begin position="268"/>
        <end position="331"/>
    </location>
</feature>
<dbReference type="PROSITE" id="PS50940">
    <property type="entry name" value="CHIT_BIND_II"/>
    <property type="match status" value="5"/>
</dbReference>
<dbReference type="SUPFAM" id="SSF57625">
    <property type="entry name" value="Invertebrate chitin-binding proteins"/>
    <property type="match status" value="5"/>
</dbReference>
<dbReference type="SMART" id="SM00494">
    <property type="entry name" value="ChtBD2"/>
    <property type="match status" value="5"/>
</dbReference>
<keyword evidence="1" id="KW-0147">Chitin-binding</keyword>
<dbReference type="Pfam" id="PF01607">
    <property type="entry name" value="CBM_14"/>
    <property type="match status" value="4"/>
</dbReference>
<keyword evidence="8" id="KW-1185">Reference proteome</keyword>
<accession>A0A6P4IJH4</accession>
<dbReference type="InterPro" id="IPR036508">
    <property type="entry name" value="Chitin-bd_dom_sf"/>
</dbReference>
<dbReference type="OrthoDB" id="9987187at2759"/>
<dbReference type="Proteomes" id="UP001652661">
    <property type="component" value="Chromosome 3L"/>
</dbReference>
<feature type="signal peptide" evidence="6">
    <location>
        <begin position="1"/>
        <end position="19"/>
    </location>
</feature>
<dbReference type="InterPro" id="IPR002557">
    <property type="entry name" value="Chitin-bd_dom"/>
</dbReference>
<feature type="domain" description="Chitin-binding type-2" evidence="7">
    <location>
        <begin position="82"/>
        <end position="136"/>
    </location>
</feature>
<dbReference type="Gene3D" id="2.170.140.10">
    <property type="entry name" value="Chitin binding domain"/>
    <property type="match status" value="3"/>
</dbReference>
<dbReference type="PANTHER" id="PTHR23301">
    <property type="entry name" value="CHITIN BINDING PERITROPHIN-A"/>
    <property type="match status" value="1"/>
</dbReference>
<name>A0A6P4IJH4_DROKI</name>
<dbReference type="InterPro" id="IPR051940">
    <property type="entry name" value="Chitin_bind-dev_reg"/>
</dbReference>
<protein>
    <submittedName>
        <fullName evidence="9">Peritrophin-44</fullName>
    </submittedName>
</protein>
<sequence length="354" mass="38020">MTTGVLLLFGLAMISLSSATFDPSVICSLVVSGTKMNDPRACNAWIQCIDGQPVSGTCDAGLFYDRESEECLSSDSVKCLSSDPCAAVSNGFTEDPYSCNGYYYCQNGKGTHGVCNQGMNFNPGTEDCIRNFPCPKKMDPDSYCNILPDGVFIKDTTNCNGWQMCWDSQVINGTCPGTFYFSASTAKCDYPEDVECAATPVPDIASEGVCPDAGVFISDNKTCNGYYYCRAMESGEIALEHGECSNERFFVATDGGACVPRSKVKCEYDRCAGLGNSTIQLANESDDGCRGYAICQDGVTIGQGTCPQDEYFDELTQRCTAEAVSFPACEISEATTIEQRTAVSDDSTTTRSVS</sequence>
<gene>
    <name evidence="9" type="primary">LOC108074988</name>
</gene>
<organism evidence="8 9">
    <name type="scientific">Drosophila kikkawai</name>
    <name type="common">Fruit fly</name>
    <dbReference type="NCBI Taxonomy" id="30033"/>
    <lineage>
        <taxon>Eukaryota</taxon>
        <taxon>Metazoa</taxon>
        <taxon>Ecdysozoa</taxon>
        <taxon>Arthropoda</taxon>
        <taxon>Hexapoda</taxon>
        <taxon>Insecta</taxon>
        <taxon>Pterygota</taxon>
        <taxon>Neoptera</taxon>
        <taxon>Endopterygota</taxon>
        <taxon>Diptera</taxon>
        <taxon>Brachycera</taxon>
        <taxon>Muscomorpha</taxon>
        <taxon>Ephydroidea</taxon>
        <taxon>Drosophilidae</taxon>
        <taxon>Drosophila</taxon>
        <taxon>Sophophora</taxon>
    </lineage>
</organism>
<keyword evidence="2 6" id="KW-0732">Signal</keyword>
<reference evidence="9" key="1">
    <citation type="submission" date="2025-08" db="UniProtKB">
        <authorList>
            <consortium name="RefSeq"/>
        </authorList>
    </citation>
    <scope>IDENTIFICATION</scope>
    <source>
        <strain evidence="9">14028-0561.14</strain>
        <tissue evidence="9">Whole fly</tissue>
    </source>
</reference>
<feature type="domain" description="Chitin-binding type-2" evidence="7">
    <location>
        <begin position="24"/>
        <end position="81"/>
    </location>
</feature>
<dbReference type="RefSeq" id="XP_017022708.1">
    <property type="nucleotide sequence ID" value="XM_017167219.2"/>
</dbReference>
<keyword evidence="3" id="KW-0677">Repeat</keyword>
<dbReference type="PANTHER" id="PTHR23301:SF106">
    <property type="entry name" value="CHITIN-BINDING TYPE-2 DOMAIN-CONTAINING PROTEIN-RELATED"/>
    <property type="match status" value="1"/>
</dbReference>
<dbReference type="GO" id="GO:0008061">
    <property type="term" value="F:chitin binding"/>
    <property type="evidence" value="ECO:0007669"/>
    <property type="project" value="UniProtKB-KW"/>
</dbReference>
<keyword evidence="5" id="KW-0325">Glycoprotein</keyword>
<evidence type="ECO:0000256" key="3">
    <source>
        <dbReference type="ARBA" id="ARBA00022737"/>
    </source>
</evidence>
<evidence type="ECO:0000256" key="5">
    <source>
        <dbReference type="ARBA" id="ARBA00023180"/>
    </source>
</evidence>
<evidence type="ECO:0000256" key="6">
    <source>
        <dbReference type="SAM" id="SignalP"/>
    </source>
</evidence>
<evidence type="ECO:0000256" key="2">
    <source>
        <dbReference type="ARBA" id="ARBA00022729"/>
    </source>
</evidence>
<proteinExistence type="predicted"/>
<evidence type="ECO:0000259" key="7">
    <source>
        <dbReference type="PROSITE" id="PS50940"/>
    </source>
</evidence>
<dbReference type="AlphaFoldDB" id="A0A6P4IJH4"/>
<evidence type="ECO:0000313" key="8">
    <source>
        <dbReference type="Proteomes" id="UP001652661"/>
    </source>
</evidence>
<evidence type="ECO:0000313" key="9">
    <source>
        <dbReference type="RefSeq" id="XP_017022708.1"/>
    </source>
</evidence>
<evidence type="ECO:0000256" key="1">
    <source>
        <dbReference type="ARBA" id="ARBA00022669"/>
    </source>
</evidence>
<feature type="domain" description="Chitin-binding type-2" evidence="7">
    <location>
        <begin position="207"/>
        <end position="266"/>
    </location>
</feature>
<keyword evidence="4" id="KW-1015">Disulfide bond</keyword>
<evidence type="ECO:0000256" key="4">
    <source>
        <dbReference type="ARBA" id="ARBA00023157"/>
    </source>
</evidence>
<feature type="domain" description="Chitin-binding type-2" evidence="7">
    <location>
        <begin position="141"/>
        <end position="198"/>
    </location>
</feature>
<feature type="chain" id="PRO_5027828033" evidence="6">
    <location>
        <begin position="20"/>
        <end position="354"/>
    </location>
</feature>
<dbReference type="GO" id="GO:0005576">
    <property type="term" value="C:extracellular region"/>
    <property type="evidence" value="ECO:0007669"/>
    <property type="project" value="InterPro"/>
</dbReference>